<evidence type="ECO:0000256" key="7">
    <source>
        <dbReference type="SAM" id="SignalP"/>
    </source>
</evidence>
<dbReference type="GO" id="GO:0046872">
    <property type="term" value="F:metal ion binding"/>
    <property type="evidence" value="ECO:0007669"/>
    <property type="project" value="UniProtKB-KW"/>
</dbReference>
<evidence type="ECO:0000256" key="4">
    <source>
        <dbReference type="ARBA" id="ARBA00022982"/>
    </source>
</evidence>
<dbReference type="InterPro" id="IPR009056">
    <property type="entry name" value="Cyt_c-like_dom"/>
</dbReference>
<evidence type="ECO:0000313" key="10">
    <source>
        <dbReference type="Proteomes" id="UP000019141"/>
    </source>
</evidence>
<protein>
    <recommendedName>
        <fullName evidence="8">Cytochrome c domain-containing protein</fullName>
    </recommendedName>
</protein>
<comment type="caution">
    <text evidence="9">The sequence shown here is derived from an EMBL/GenBank/DDBJ whole genome shotgun (WGS) entry which is preliminary data.</text>
</comment>
<evidence type="ECO:0000256" key="6">
    <source>
        <dbReference type="PROSITE-ProRule" id="PRU00433"/>
    </source>
</evidence>
<keyword evidence="4" id="KW-0249">Electron transport</keyword>
<keyword evidence="7" id="KW-0732">Signal</keyword>
<keyword evidence="5 6" id="KW-0408">Iron</keyword>
<dbReference type="PANTHER" id="PTHR11961">
    <property type="entry name" value="CYTOCHROME C"/>
    <property type="match status" value="1"/>
</dbReference>
<gene>
    <name evidence="9" type="ORF">ETSY1_23045</name>
</gene>
<feature type="domain" description="Cytochrome c" evidence="8">
    <location>
        <begin position="25"/>
        <end position="147"/>
    </location>
</feature>
<reference evidence="9 10" key="1">
    <citation type="journal article" date="2014" name="Nature">
        <title>An environmental bacterial taxon with a large and distinct metabolic repertoire.</title>
        <authorList>
            <person name="Wilson M.C."/>
            <person name="Mori T."/>
            <person name="Ruckert C."/>
            <person name="Uria A.R."/>
            <person name="Helf M.J."/>
            <person name="Takada K."/>
            <person name="Gernert C."/>
            <person name="Steffens U.A."/>
            <person name="Heycke N."/>
            <person name="Schmitt S."/>
            <person name="Rinke C."/>
            <person name="Helfrich E.J."/>
            <person name="Brachmann A.O."/>
            <person name="Gurgui C."/>
            <person name="Wakimoto T."/>
            <person name="Kracht M."/>
            <person name="Crusemann M."/>
            <person name="Hentschel U."/>
            <person name="Abe I."/>
            <person name="Matsunaga S."/>
            <person name="Kalinowski J."/>
            <person name="Takeyama H."/>
            <person name="Piel J."/>
        </authorList>
    </citation>
    <scope>NUCLEOTIDE SEQUENCE [LARGE SCALE GENOMIC DNA]</scope>
    <source>
        <strain evidence="10">TSY1</strain>
    </source>
</reference>
<dbReference type="HOGENOM" id="CLU_060944_2_1_7"/>
<evidence type="ECO:0000256" key="2">
    <source>
        <dbReference type="ARBA" id="ARBA00022617"/>
    </source>
</evidence>
<dbReference type="Gene3D" id="1.10.760.10">
    <property type="entry name" value="Cytochrome c-like domain"/>
    <property type="match status" value="1"/>
</dbReference>
<dbReference type="AlphaFoldDB" id="W4LJ41"/>
<proteinExistence type="predicted"/>
<dbReference type="Proteomes" id="UP000019141">
    <property type="component" value="Unassembled WGS sequence"/>
</dbReference>
<dbReference type="GO" id="GO:0020037">
    <property type="term" value="F:heme binding"/>
    <property type="evidence" value="ECO:0007669"/>
    <property type="project" value="InterPro"/>
</dbReference>
<feature type="chain" id="PRO_5004844568" description="Cytochrome c domain-containing protein" evidence="7">
    <location>
        <begin position="23"/>
        <end position="148"/>
    </location>
</feature>
<organism evidence="9 10">
    <name type="scientific">Entotheonella factor</name>
    <dbReference type="NCBI Taxonomy" id="1429438"/>
    <lineage>
        <taxon>Bacteria</taxon>
        <taxon>Pseudomonadati</taxon>
        <taxon>Nitrospinota/Tectimicrobiota group</taxon>
        <taxon>Candidatus Tectimicrobiota</taxon>
        <taxon>Candidatus Entotheonellia</taxon>
        <taxon>Candidatus Entotheonellales</taxon>
        <taxon>Candidatus Entotheonellaceae</taxon>
        <taxon>Candidatus Entotheonella</taxon>
    </lineage>
</organism>
<keyword evidence="10" id="KW-1185">Reference proteome</keyword>
<dbReference type="EMBL" id="AZHW01000678">
    <property type="protein sequence ID" value="ETW97341.1"/>
    <property type="molecule type" value="Genomic_DNA"/>
</dbReference>
<evidence type="ECO:0000259" key="8">
    <source>
        <dbReference type="PROSITE" id="PS51007"/>
    </source>
</evidence>
<dbReference type="InterPro" id="IPR036909">
    <property type="entry name" value="Cyt_c-like_dom_sf"/>
</dbReference>
<evidence type="ECO:0000256" key="5">
    <source>
        <dbReference type="ARBA" id="ARBA00023004"/>
    </source>
</evidence>
<dbReference type="GO" id="GO:0009055">
    <property type="term" value="F:electron transfer activity"/>
    <property type="evidence" value="ECO:0007669"/>
    <property type="project" value="InterPro"/>
</dbReference>
<keyword evidence="2 6" id="KW-0349">Heme</keyword>
<keyword evidence="1" id="KW-0813">Transport</keyword>
<dbReference type="SUPFAM" id="SSF46626">
    <property type="entry name" value="Cytochrome c"/>
    <property type="match status" value="1"/>
</dbReference>
<dbReference type="InterPro" id="IPR002327">
    <property type="entry name" value="Cyt_c_1A/1B"/>
</dbReference>
<keyword evidence="3 6" id="KW-0479">Metal-binding</keyword>
<accession>W4LJ41</accession>
<feature type="signal peptide" evidence="7">
    <location>
        <begin position="1"/>
        <end position="22"/>
    </location>
</feature>
<sequence length="148" mass="16593">MRTLVVAVISLMVIGLGHLAQAQTMNLASAKAAYDEQCSKCHGLMEQEAQGAVRPGIRIASNDMRFAVALPYGPPLRGVLGRTAGTLPDFNYSQAFKRALQDVVWTEDTLERWITDSQKWARGTRMFYRQPDAEIRRQVITYLRAHSP</sequence>
<evidence type="ECO:0000256" key="3">
    <source>
        <dbReference type="ARBA" id="ARBA00022723"/>
    </source>
</evidence>
<evidence type="ECO:0000313" key="9">
    <source>
        <dbReference type="EMBL" id="ETW97341.1"/>
    </source>
</evidence>
<dbReference type="PROSITE" id="PS51007">
    <property type="entry name" value="CYTC"/>
    <property type="match status" value="1"/>
</dbReference>
<evidence type="ECO:0000256" key="1">
    <source>
        <dbReference type="ARBA" id="ARBA00022448"/>
    </source>
</evidence>
<name>W4LJ41_ENTF1</name>